<feature type="transmembrane region" description="Helical" evidence="1">
    <location>
        <begin position="91"/>
        <end position="109"/>
    </location>
</feature>
<name>A0A371I2L1_MUCPR</name>
<feature type="transmembrane region" description="Helical" evidence="1">
    <location>
        <begin position="33"/>
        <end position="50"/>
    </location>
</feature>
<keyword evidence="2" id="KW-0732">Signal</keyword>
<feature type="transmembrane region" description="Helical" evidence="1">
    <location>
        <begin position="149"/>
        <end position="167"/>
    </location>
</feature>
<dbReference type="InterPro" id="IPR053258">
    <property type="entry name" value="Ca-permeable_cation_channel"/>
</dbReference>
<gene>
    <name evidence="3" type="ORF">CR513_06421</name>
</gene>
<feature type="signal peptide" evidence="2">
    <location>
        <begin position="1"/>
        <end position="25"/>
    </location>
</feature>
<accession>A0A371I2L1</accession>
<evidence type="ECO:0000256" key="1">
    <source>
        <dbReference type="SAM" id="Phobius"/>
    </source>
</evidence>
<dbReference type="OrthoDB" id="1423242at2759"/>
<dbReference type="PANTHER" id="PTHR34115:SF17">
    <property type="entry name" value="PROTEIN, PUTATIVE-RELATED"/>
    <property type="match status" value="1"/>
</dbReference>
<feature type="chain" id="PRO_5016876632" evidence="2">
    <location>
        <begin position="26"/>
        <end position="186"/>
    </location>
</feature>
<comment type="caution">
    <text evidence="3">The sequence shown here is derived from an EMBL/GenBank/DDBJ whole genome shotgun (WGS) entry which is preliminary data.</text>
</comment>
<dbReference type="PANTHER" id="PTHR34115">
    <property type="entry name" value="PROTEIN, PUTATIVE-RELATED"/>
    <property type="match status" value="1"/>
</dbReference>
<proteinExistence type="predicted"/>
<feature type="transmembrane region" description="Helical" evidence="1">
    <location>
        <begin position="62"/>
        <end position="85"/>
    </location>
</feature>
<keyword evidence="1" id="KW-1133">Transmembrane helix</keyword>
<dbReference type="STRING" id="157652.A0A371I2L1"/>
<protein>
    <submittedName>
        <fullName evidence="3">Uncharacterized protein</fullName>
    </submittedName>
</protein>
<evidence type="ECO:0000313" key="3">
    <source>
        <dbReference type="EMBL" id="RDY09239.1"/>
    </source>
</evidence>
<dbReference type="EMBL" id="QJKJ01001093">
    <property type="protein sequence ID" value="RDY09239.1"/>
    <property type="molecule type" value="Genomic_DNA"/>
</dbReference>
<keyword evidence="1" id="KW-0812">Transmembrane</keyword>
<organism evidence="3 4">
    <name type="scientific">Mucuna pruriens</name>
    <name type="common">Velvet bean</name>
    <name type="synonym">Dolichos pruriens</name>
    <dbReference type="NCBI Taxonomy" id="157652"/>
    <lineage>
        <taxon>Eukaryota</taxon>
        <taxon>Viridiplantae</taxon>
        <taxon>Streptophyta</taxon>
        <taxon>Embryophyta</taxon>
        <taxon>Tracheophyta</taxon>
        <taxon>Spermatophyta</taxon>
        <taxon>Magnoliopsida</taxon>
        <taxon>eudicotyledons</taxon>
        <taxon>Gunneridae</taxon>
        <taxon>Pentapetalae</taxon>
        <taxon>rosids</taxon>
        <taxon>fabids</taxon>
        <taxon>Fabales</taxon>
        <taxon>Fabaceae</taxon>
        <taxon>Papilionoideae</taxon>
        <taxon>50 kb inversion clade</taxon>
        <taxon>NPAAA clade</taxon>
        <taxon>indigoferoid/millettioid clade</taxon>
        <taxon>Phaseoleae</taxon>
        <taxon>Mucuna</taxon>
    </lineage>
</organism>
<keyword evidence="4" id="KW-1185">Reference proteome</keyword>
<reference evidence="3" key="1">
    <citation type="submission" date="2018-05" db="EMBL/GenBank/DDBJ databases">
        <title>Draft genome of Mucuna pruriens seed.</title>
        <authorList>
            <person name="Nnadi N.E."/>
            <person name="Vos R."/>
            <person name="Hasami M.H."/>
            <person name="Devisetty U.K."/>
            <person name="Aguiy J.C."/>
        </authorList>
    </citation>
    <scope>NUCLEOTIDE SEQUENCE [LARGE SCALE GENOMIC DNA]</scope>
    <source>
        <strain evidence="3">JCA_2017</strain>
    </source>
</reference>
<feature type="non-terminal residue" evidence="3">
    <location>
        <position position="1"/>
    </location>
</feature>
<sequence>MNKRKVYIALITLLLASTGIKYGGSDNNPFRQSTPTMSVFLTATFCHFLASSADMNLQATIITFHVSGIVACETLLWILLAQILWYSIVNILVLVVASICFFNYIANIINQLLSHLRSNVDRWNGMQNAKPQPEEDQEYLSRRTGSVRLVFIVNALFCVLSMFHVGASSARKCRGGSCLLSQKNNV</sequence>
<keyword evidence="1" id="KW-0472">Membrane</keyword>
<evidence type="ECO:0000256" key="2">
    <source>
        <dbReference type="SAM" id="SignalP"/>
    </source>
</evidence>
<dbReference type="AlphaFoldDB" id="A0A371I2L1"/>
<evidence type="ECO:0000313" key="4">
    <source>
        <dbReference type="Proteomes" id="UP000257109"/>
    </source>
</evidence>
<dbReference type="Proteomes" id="UP000257109">
    <property type="component" value="Unassembled WGS sequence"/>
</dbReference>